<name>A0A1I7WZ92_HETBA</name>
<proteinExistence type="predicted"/>
<accession>A0A1I7WZ92</accession>
<dbReference type="AlphaFoldDB" id="A0A1I7WZ92"/>
<evidence type="ECO:0000313" key="1">
    <source>
        <dbReference type="Proteomes" id="UP000095283"/>
    </source>
</evidence>
<dbReference type="PANTHER" id="PTHR46068">
    <property type="entry name" value="PROTEIN CBG27172"/>
    <property type="match status" value="1"/>
</dbReference>
<dbReference type="WBParaSite" id="Hba_10492">
    <property type="protein sequence ID" value="Hba_10492"/>
    <property type="gene ID" value="Hba_10492"/>
</dbReference>
<evidence type="ECO:0000313" key="2">
    <source>
        <dbReference type="WBParaSite" id="Hba_10492"/>
    </source>
</evidence>
<sequence length="171" mass="20107">MLKICVTRMALQRTVKRYQELGTVEDHPRSGRPRSVNTSRIRKIVKKRIFRDNKRLMRKLASDLGISPTSMRRIVKHELGFCSHKILNCYEKRNSIDDNRKMGHSNRTGHLVIRPKPLSSCADSSFQTFEAKTFGHQIHLISIQWTLQYGQSWKISRVEHPTTIWTLLRWP</sequence>
<dbReference type="Proteomes" id="UP000095283">
    <property type="component" value="Unplaced"/>
</dbReference>
<protein>
    <submittedName>
        <fullName evidence="2">HTH_Tnp_Tc3_2 domain-containing protein</fullName>
    </submittedName>
</protein>
<dbReference type="PANTHER" id="PTHR46068:SF1">
    <property type="entry name" value="TRANSPOSASE IS30-LIKE HTH DOMAIN-CONTAINING PROTEIN"/>
    <property type="match status" value="1"/>
</dbReference>
<reference evidence="2" key="1">
    <citation type="submission" date="2016-11" db="UniProtKB">
        <authorList>
            <consortium name="WormBaseParasite"/>
        </authorList>
    </citation>
    <scope>IDENTIFICATION</scope>
</reference>
<organism evidence="1 2">
    <name type="scientific">Heterorhabditis bacteriophora</name>
    <name type="common">Entomopathogenic nematode worm</name>
    <dbReference type="NCBI Taxonomy" id="37862"/>
    <lineage>
        <taxon>Eukaryota</taxon>
        <taxon>Metazoa</taxon>
        <taxon>Ecdysozoa</taxon>
        <taxon>Nematoda</taxon>
        <taxon>Chromadorea</taxon>
        <taxon>Rhabditida</taxon>
        <taxon>Rhabditina</taxon>
        <taxon>Rhabditomorpha</taxon>
        <taxon>Strongyloidea</taxon>
        <taxon>Heterorhabditidae</taxon>
        <taxon>Heterorhabditis</taxon>
    </lineage>
</organism>
<keyword evidence="1" id="KW-1185">Reference proteome</keyword>